<gene>
    <name evidence="1" type="ORF">NCTC10036_02803</name>
</gene>
<sequence>MTDHQNANTERRPQRRGRASFVAVLDEVRKEHERGVPLVWIYEAFADRLEMGYTQFTKYVTRYIKRGQPILAPYKHDGKR</sequence>
<protein>
    <recommendedName>
        <fullName evidence="3">TraK protein</fullName>
    </recommendedName>
</protein>
<reference evidence="1 2" key="1">
    <citation type="submission" date="2018-12" db="EMBL/GenBank/DDBJ databases">
        <authorList>
            <consortium name="Pathogen Informatics"/>
        </authorList>
    </citation>
    <scope>NUCLEOTIDE SEQUENCE [LARGE SCALE GENOMIC DNA]</scope>
    <source>
        <strain evidence="1 2">NCTC10036</strain>
    </source>
</reference>
<dbReference type="Proteomes" id="UP000281904">
    <property type="component" value="Chromosome"/>
</dbReference>
<evidence type="ECO:0000313" key="1">
    <source>
        <dbReference type="EMBL" id="VEI66864.1"/>
    </source>
</evidence>
<evidence type="ECO:0000313" key="2">
    <source>
        <dbReference type="Proteomes" id="UP000281904"/>
    </source>
</evidence>
<proteinExistence type="predicted"/>
<name>A0A3S4XHC8_SERRU</name>
<accession>A0A3S4XHC8</accession>
<dbReference type="EMBL" id="LR134493">
    <property type="protein sequence ID" value="VEI66864.1"/>
    <property type="molecule type" value="Genomic_DNA"/>
</dbReference>
<evidence type="ECO:0008006" key="3">
    <source>
        <dbReference type="Google" id="ProtNLM"/>
    </source>
</evidence>
<dbReference type="RefSeq" id="WP_094249133.1">
    <property type="nucleotide sequence ID" value="NZ_LR134493.1"/>
</dbReference>
<dbReference type="AlphaFoldDB" id="A0A3S4XHC8"/>
<organism evidence="1 2">
    <name type="scientific">Serratia rubidaea</name>
    <name type="common">Serratia marinorubra</name>
    <dbReference type="NCBI Taxonomy" id="61652"/>
    <lineage>
        <taxon>Bacteria</taxon>
        <taxon>Pseudomonadati</taxon>
        <taxon>Pseudomonadota</taxon>
        <taxon>Gammaproteobacteria</taxon>
        <taxon>Enterobacterales</taxon>
        <taxon>Yersiniaceae</taxon>
        <taxon>Serratia</taxon>
    </lineage>
</organism>